<name>A0A815HQB6_ADIRI</name>
<dbReference type="AlphaFoldDB" id="A0A815HQB6"/>
<keyword evidence="1" id="KW-1133">Transmembrane helix</keyword>
<protein>
    <submittedName>
        <fullName evidence="3">Uncharacterized protein</fullName>
    </submittedName>
</protein>
<dbReference type="EMBL" id="CAJNOJ010000177">
    <property type="protein sequence ID" value="CAF1247644.1"/>
    <property type="molecule type" value="Genomic_DNA"/>
</dbReference>
<sequence>MMINNQIYYYPERIDENSDEVNLNMSFTDQQHLSTDICSTQSINIDTLSNGSSFDPHTNNNNTSMAINKNNTNYFKSSWQQQTLSSDDDEDDDHSIVLYKIQIIFTIPYPVTNNSILNKTIFIRDVKNDELLAILTDVCVNASSFILNYSTIKPLPHNICLHLLLNLTSTAIFREIIFCRTIEDLSNTESSSHDTESESHSVGPSGYFILSQCVIIFIMMAIIYIVQTAREKSLVNRVGQHLIHSRPYITVFGARTNETSANNRKNTSIESATTLHAGLNQVPARLQLASVANVKLSAPIEEQVLAANDLTSTMYDRRASRVYINRDLINVKEFTKRLSIPCETSTDSQSHVSNDN</sequence>
<dbReference type="Proteomes" id="UP000663852">
    <property type="component" value="Unassembled WGS sequence"/>
</dbReference>
<gene>
    <name evidence="2" type="ORF">EDS130_LOCUS27796</name>
    <name evidence="3" type="ORF">XAT740_LOCUS31684</name>
</gene>
<keyword evidence="1" id="KW-0812">Transmembrane</keyword>
<evidence type="ECO:0000313" key="2">
    <source>
        <dbReference type="EMBL" id="CAF1247644.1"/>
    </source>
</evidence>
<keyword evidence="1" id="KW-0472">Membrane</keyword>
<dbReference type="OrthoDB" id="10045163at2759"/>
<dbReference type="EMBL" id="CAJNOR010002902">
    <property type="protein sequence ID" value="CAF1354809.1"/>
    <property type="molecule type" value="Genomic_DNA"/>
</dbReference>
<evidence type="ECO:0000313" key="4">
    <source>
        <dbReference type="Proteomes" id="UP000663828"/>
    </source>
</evidence>
<feature type="transmembrane region" description="Helical" evidence="1">
    <location>
        <begin position="207"/>
        <end position="226"/>
    </location>
</feature>
<proteinExistence type="predicted"/>
<organism evidence="3 4">
    <name type="scientific">Adineta ricciae</name>
    <name type="common">Rotifer</name>
    <dbReference type="NCBI Taxonomy" id="249248"/>
    <lineage>
        <taxon>Eukaryota</taxon>
        <taxon>Metazoa</taxon>
        <taxon>Spiralia</taxon>
        <taxon>Gnathifera</taxon>
        <taxon>Rotifera</taxon>
        <taxon>Eurotatoria</taxon>
        <taxon>Bdelloidea</taxon>
        <taxon>Adinetida</taxon>
        <taxon>Adinetidae</taxon>
        <taxon>Adineta</taxon>
    </lineage>
</organism>
<evidence type="ECO:0000313" key="3">
    <source>
        <dbReference type="EMBL" id="CAF1354809.1"/>
    </source>
</evidence>
<reference evidence="3" key="1">
    <citation type="submission" date="2021-02" db="EMBL/GenBank/DDBJ databases">
        <authorList>
            <person name="Nowell W R."/>
        </authorList>
    </citation>
    <scope>NUCLEOTIDE SEQUENCE</scope>
</reference>
<dbReference type="Proteomes" id="UP000663828">
    <property type="component" value="Unassembled WGS sequence"/>
</dbReference>
<keyword evidence="4" id="KW-1185">Reference proteome</keyword>
<comment type="caution">
    <text evidence="3">The sequence shown here is derived from an EMBL/GenBank/DDBJ whole genome shotgun (WGS) entry which is preliminary data.</text>
</comment>
<evidence type="ECO:0000256" key="1">
    <source>
        <dbReference type="SAM" id="Phobius"/>
    </source>
</evidence>
<accession>A0A815HQB6</accession>